<gene>
    <name evidence="4" type="ORF">CEY11_21960</name>
</gene>
<dbReference type="GO" id="GO:0005829">
    <property type="term" value="C:cytosol"/>
    <property type="evidence" value="ECO:0007669"/>
    <property type="project" value="TreeGrafter"/>
</dbReference>
<dbReference type="SMART" id="SM01007">
    <property type="entry name" value="Aldolase_II"/>
    <property type="match status" value="1"/>
</dbReference>
<evidence type="ECO:0000256" key="1">
    <source>
        <dbReference type="ARBA" id="ARBA00022723"/>
    </source>
</evidence>
<accession>A0A225M5J3</accession>
<name>A0A225M5J3_9BURK</name>
<evidence type="ECO:0000259" key="3">
    <source>
        <dbReference type="SMART" id="SM01007"/>
    </source>
</evidence>
<dbReference type="InterPro" id="IPR050197">
    <property type="entry name" value="Aldolase_class_II_sugar_metab"/>
</dbReference>
<dbReference type="GO" id="GO:0046872">
    <property type="term" value="F:metal ion binding"/>
    <property type="evidence" value="ECO:0007669"/>
    <property type="project" value="UniProtKB-KW"/>
</dbReference>
<dbReference type="EMBL" id="NJIH01000014">
    <property type="protein sequence ID" value="OWT54821.1"/>
    <property type="molecule type" value="Genomic_DNA"/>
</dbReference>
<dbReference type="Pfam" id="PF00596">
    <property type="entry name" value="Aldolase_II"/>
    <property type="match status" value="1"/>
</dbReference>
<evidence type="ECO:0000256" key="2">
    <source>
        <dbReference type="ARBA" id="ARBA00023239"/>
    </source>
</evidence>
<comment type="caution">
    <text evidence="4">The sequence shown here is derived from an EMBL/GenBank/DDBJ whole genome shotgun (WGS) entry which is preliminary data.</text>
</comment>
<keyword evidence="5" id="KW-1185">Reference proteome</keyword>
<dbReference type="Proteomes" id="UP000214603">
    <property type="component" value="Unassembled WGS sequence"/>
</dbReference>
<dbReference type="InterPro" id="IPR001303">
    <property type="entry name" value="Aldolase_II/adducin_N"/>
</dbReference>
<sequence>MAQDNITDDATRAGLEDLVLANRILAENQVLDGFGHVSLRSPARADRYYLSRSLAPGIVTLEDLVEFDLDSNPVAAEKRKLYLERFIHGEIYRRRPDVQAIVHSHSATVVPFTVSSVPLKPIYHMAGFLADGAPVFDIAEKFGHTDMLVTCHEHGAALAESLGEAASSLMRGHGFVAVGSTLPIAVYRAIYTQQNAALQETATNLGGEIRYLDPEEGRLADRSIQTVMQRPWGLWTARAKNPKA</sequence>
<keyword evidence="2" id="KW-0456">Lyase</keyword>
<dbReference type="GO" id="GO:0019323">
    <property type="term" value="P:pentose catabolic process"/>
    <property type="evidence" value="ECO:0007669"/>
    <property type="project" value="TreeGrafter"/>
</dbReference>
<keyword evidence="1" id="KW-0479">Metal-binding</keyword>
<proteinExistence type="predicted"/>
<feature type="domain" description="Class II aldolase/adducin N-terminal" evidence="3">
    <location>
        <begin position="16"/>
        <end position="200"/>
    </location>
</feature>
<dbReference type="OrthoDB" id="5500703at2"/>
<dbReference type="GO" id="GO:0016832">
    <property type="term" value="F:aldehyde-lyase activity"/>
    <property type="evidence" value="ECO:0007669"/>
    <property type="project" value="TreeGrafter"/>
</dbReference>
<dbReference type="InterPro" id="IPR036409">
    <property type="entry name" value="Aldolase_II/adducin_N_sf"/>
</dbReference>
<dbReference type="SUPFAM" id="SSF53639">
    <property type="entry name" value="AraD/HMP-PK domain-like"/>
    <property type="match status" value="1"/>
</dbReference>
<reference evidence="5" key="1">
    <citation type="submission" date="2017-06" db="EMBL/GenBank/DDBJ databases">
        <title>Herbaspirillum phytohormonus sp. nov., isolated from the root nodule of Robinia pseudoacacia in lead-zinc mine.</title>
        <authorList>
            <person name="Fan M."/>
            <person name="Lin Y."/>
        </authorList>
    </citation>
    <scope>NUCLEOTIDE SEQUENCE [LARGE SCALE GENOMIC DNA]</scope>
    <source>
        <strain evidence="5">SC-089</strain>
    </source>
</reference>
<evidence type="ECO:0000313" key="4">
    <source>
        <dbReference type="EMBL" id="OWT54821.1"/>
    </source>
</evidence>
<dbReference type="AlphaFoldDB" id="A0A225M5J3"/>
<dbReference type="PANTHER" id="PTHR22789">
    <property type="entry name" value="FUCULOSE PHOSPHATE ALDOLASE"/>
    <property type="match status" value="1"/>
</dbReference>
<protein>
    <submittedName>
        <fullName evidence="4">Aldolase</fullName>
    </submittedName>
</protein>
<organism evidence="4 5">
    <name type="scientific">Candidimonas nitroreducens</name>
    <dbReference type="NCBI Taxonomy" id="683354"/>
    <lineage>
        <taxon>Bacteria</taxon>
        <taxon>Pseudomonadati</taxon>
        <taxon>Pseudomonadota</taxon>
        <taxon>Betaproteobacteria</taxon>
        <taxon>Burkholderiales</taxon>
        <taxon>Alcaligenaceae</taxon>
        <taxon>Candidimonas</taxon>
    </lineage>
</organism>
<dbReference type="Gene3D" id="3.40.225.10">
    <property type="entry name" value="Class II aldolase/adducin N-terminal domain"/>
    <property type="match status" value="1"/>
</dbReference>
<dbReference type="PANTHER" id="PTHR22789:SF0">
    <property type="entry name" value="3-OXO-TETRONATE 4-PHOSPHATE DECARBOXYLASE-RELATED"/>
    <property type="match status" value="1"/>
</dbReference>
<evidence type="ECO:0000313" key="5">
    <source>
        <dbReference type="Proteomes" id="UP000214603"/>
    </source>
</evidence>
<dbReference type="RefSeq" id="WP_088605569.1">
    <property type="nucleotide sequence ID" value="NZ_NJIH01000014.1"/>
</dbReference>